<dbReference type="InterPro" id="IPR051601">
    <property type="entry name" value="Serine_prot/Carboxylest_S33"/>
</dbReference>
<dbReference type="Gene3D" id="3.40.50.1820">
    <property type="entry name" value="alpha/beta hydrolase"/>
    <property type="match status" value="1"/>
</dbReference>
<gene>
    <name evidence="4" type="ORF">SCMU_19660</name>
</gene>
<evidence type="ECO:0000256" key="2">
    <source>
        <dbReference type="ARBA" id="ARBA00022801"/>
    </source>
</evidence>
<protein>
    <submittedName>
        <fullName evidence="4">Alpha/beta hydrolase</fullName>
    </submittedName>
</protein>
<dbReference type="PANTHER" id="PTHR43248">
    <property type="entry name" value="2-SUCCINYL-6-HYDROXY-2,4-CYCLOHEXADIENE-1-CARBOXYLATE SYNTHASE"/>
    <property type="match status" value="1"/>
</dbReference>
<dbReference type="Pfam" id="PF00561">
    <property type="entry name" value="Abhydrolase_1"/>
    <property type="match status" value="1"/>
</dbReference>
<dbReference type="GO" id="GO:0016787">
    <property type="term" value="F:hydrolase activity"/>
    <property type="evidence" value="ECO:0007669"/>
    <property type="project" value="UniProtKB-KW"/>
</dbReference>
<evidence type="ECO:0000256" key="1">
    <source>
        <dbReference type="ARBA" id="ARBA00010088"/>
    </source>
</evidence>
<evidence type="ECO:0000313" key="4">
    <source>
        <dbReference type="EMBL" id="BCT76124.1"/>
    </source>
</evidence>
<sequence length="441" mass="48211">MSTTTRGHRVLGRHEFRGLRTVEHLFAVPLDHGAPDGELIDVFAREYVSAAHPPGAAEKLPWLVFLQGGPGGRGNRATSLSGWMKAAAADFRILMLDQRGTGLSTRADRMTLPARGTPAEQARYLGHFRADSIVLDCEAIRRELGSGPWTVYGQSYGGFCTLSYLSLAPQGMRRALITGGLAPLDGPAERVYRATYERVAARNAEYFGWYPDDRAVVRDVVMHLAEHDERLPSGERLTPERFQLVGSLLGGNTRVDSLHYLLEDAFARGAGNGPSGRRLSDGFLAQVHALVSRAANPLYALMHESIYAQGEASGWAAWRVLDEHPEFRPDAADPLLLGEMVMPWYFEQDPALVPLAETAQVLADASDWGPLYDPGQLGTNSVPAAAAVYRDDIFVDRALSLETAARVRGLHVWETADFHHDGISDDGEAIFARLLGMADPD</sequence>
<proteinExistence type="inferred from homology"/>
<dbReference type="SUPFAM" id="SSF53474">
    <property type="entry name" value="alpha/beta-Hydrolases"/>
    <property type="match status" value="1"/>
</dbReference>
<dbReference type="RefSeq" id="WP_229232769.1">
    <property type="nucleotide sequence ID" value="NZ_AP024525.1"/>
</dbReference>
<evidence type="ECO:0000259" key="3">
    <source>
        <dbReference type="Pfam" id="PF00561"/>
    </source>
</evidence>
<dbReference type="InterPro" id="IPR000073">
    <property type="entry name" value="AB_hydrolase_1"/>
</dbReference>
<keyword evidence="2 4" id="KW-0378">Hydrolase</keyword>
<organism evidence="4 5">
    <name type="scientific">Sinomonas cyclohexanicum</name>
    <name type="common">Corynebacterium cyclohexanicum</name>
    <dbReference type="NCBI Taxonomy" id="322009"/>
    <lineage>
        <taxon>Bacteria</taxon>
        <taxon>Bacillati</taxon>
        <taxon>Actinomycetota</taxon>
        <taxon>Actinomycetes</taxon>
        <taxon>Micrococcales</taxon>
        <taxon>Micrococcaceae</taxon>
        <taxon>Sinomonas</taxon>
    </lineage>
</organism>
<dbReference type="Proteomes" id="UP001319861">
    <property type="component" value="Chromosome"/>
</dbReference>
<dbReference type="InterPro" id="IPR002410">
    <property type="entry name" value="Peptidase_S33"/>
</dbReference>
<keyword evidence="5" id="KW-1185">Reference proteome</keyword>
<dbReference type="InterPro" id="IPR029058">
    <property type="entry name" value="AB_hydrolase_fold"/>
</dbReference>
<feature type="domain" description="AB hydrolase-1" evidence="3">
    <location>
        <begin position="61"/>
        <end position="202"/>
    </location>
</feature>
<accession>A0ABM7PV39</accession>
<evidence type="ECO:0000313" key="5">
    <source>
        <dbReference type="Proteomes" id="UP001319861"/>
    </source>
</evidence>
<dbReference type="EMBL" id="AP024525">
    <property type="protein sequence ID" value="BCT76124.1"/>
    <property type="molecule type" value="Genomic_DNA"/>
</dbReference>
<dbReference type="PRINTS" id="PR00793">
    <property type="entry name" value="PROAMNOPTASE"/>
</dbReference>
<dbReference type="PANTHER" id="PTHR43248:SF2">
    <property type="entry name" value="PROLYL AMINOPEPTIDASE"/>
    <property type="match status" value="1"/>
</dbReference>
<name>A0ABM7PV39_SINCY</name>
<reference evidence="4 5" key="1">
    <citation type="journal article" date="2021" name="J. Biosci. Bioeng.">
        <title>Identification and characterization of a chc gene cluster responsible for the aromatization pathway of cyclohexanecarboxylate degradation in Sinomonas cyclohexanicum ATCC 51369.</title>
        <authorList>
            <person name="Yamamoto T."/>
            <person name="Hasegawa Y."/>
            <person name="Lau P.C.K."/>
            <person name="Iwaki H."/>
        </authorList>
    </citation>
    <scope>NUCLEOTIDE SEQUENCE [LARGE SCALE GENOMIC DNA]</scope>
    <source>
        <strain evidence="4 5">ATCC 51369</strain>
    </source>
</reference>
<comment type="similarity">
    <text evidence="1">Belongs to the peptidase S33 family.</text>
</comment>